<dbReference type="PANTHER" id="PTHR11895">
    <property type="entry name" value="TRANSAMIDASE"/>
    <property type="match status" value="1"/>
</dbReference>
<name>A0A859QPV9_9HYPH</name>
<dbReference type="Proteomes" id="UP000510721">
    <property type="component" value="Chromosome"/>
</dbReference>
<comment type="function">
    <text evidence="1">Hydrolyzes indole-3-acetamide (IAM) into indole-3-acetic acid (IAA).</text>
</comment>
<evidence type="ECO:0000313" key="5">
    <source>
        <dbReference type="EMBL" id="QLL61479.1"/>
    </source>
</evidence>
<dbReference type="PANTHER" id="PTHR11895:SF7">
    <property type="entry name" value="GLUTAMYL-TRNA(GLN) AMIDOTRANSFERASE SUBUNIT A, MITOCHONDRIAL"/>
    <property type="match status" value="1"/>
</dbReference>
<dbReference type="KEGG" id="emx:FKV68_08480"/>
<sequence length="505" mass="53390">MPSFASEYSTRDGLDLAKLLYLREVSPRELMDCAINAADAVNPRFNAFCFPRYEQALEEASNAPLRGRFGALPFVFKDSGLAADRHRGSIGSRLFANSLSTSNSTLAERFARDGFISFGRTTVPEMCMAPTTEALQNGGPTRNPWVPSRSAGGSSGGAAVAVATGVVPIAHGSDGGGSIRIPAACCGVYGLKTSRGLVPHGPVKGEGWGGLAVHGVLTRTVRDSAAALDGIAGAEPGAPYAAPSRPGSYLDEIDRRFDRPLKIAKWTSGWNGVVIAPDCLAALDTAERELITLGHEVVEAPLPELDYSAFIEALIDVLCANAAMSVKDFLTTSPKDGWQDLLEPAILDACLLGTEMPATRYVAAINTFHRVGRILDAYLANYDFVISPTLTSPPLPLGELSMEGDFRTFRRKAARYTMFLALLNASGQPAANLPLYRNRDGLPIGVQLIGRFGTDAEVLRLSAHLERQAGWAAQQFAIGGAHGASSGASGSAWGHADELETLAGG</sequence>
<dbReference type="Gene3D" id="3.90.1300.10">
    <property type="entry name" value="Amidase signature (AS) domain"/>
    <property type="match status" value="1"/>
</dbReference>
<dbReference type="InterPro" id="IPR036928">
    <property type="entry name" value="AS_sf"/>
</dbReference>
<dbReference type="PROSITE" id="PS00571">
    <property type="entry name" value="AMIDASES"/>
    <property type="match status" value="1"/>
</dbReference>
<reference evidence="5 6" key="1">
    <citation type="submission" date="2019-06" db="EMBL/GenBank/DDBJ databases">
        <title>Complete genome sequence of Ensifer mexicanus ITTG R7 isolated from nodules of Acacia angustissima (Mill.) Kuntze.</title>
        <authorList>
            <person name="Rincon-Rosales R."/>
            <person name="Rogel M.A."/>
            <person name="Guerrero G."/>
            <person name="Rincon-Molina C.I."/>
            <person name="Lopez-Lopez A."/>
            <person name="Martinez-Romero E."/>
        </authorList>
    </citation>
    <scope>NUCLEOTIDE SEQUENCE [LARGE SCALE GENOMIC DNA]</scope>
    <source>
        <strain evidence="5 6">ITTG R7</strain>
    </source>
</reference>
<dbReference type="InterPro" id="IPR023631">
    <property type="entry name" value="Amidase_dom"/>
</dbReference>
<dbReference type="GO" id="GO:0003824">
    <property type="term" value="F:catalytic activity"/>
    <property type="evidence" value="ECO:0007669"/>
    <property type="project" value="InterPro"/>
</dbReference>
<dbReference type="InterPro" id="IPR020556">
    <property type="entry name" value="Amidase_CS"/>
</dbReference>
<protein>
    <recommendedName>
        <fullName evidence="3">Indoleacetamide hydrolase</fullName>
    </recommendedName>
</protein>
<dbReference type="InterPro" id="IPR000120">
    <property type="entry name" value="Amidase"/>
</dbReference>
<dbReference type="Pfam" id="PF01425">
    <property type="entry name" value="Amidase"/>
    <property type="match status" value="1"/>
</dbReference>
<dbReference type="RefSeq" id="WP_180941032.1">
    <property type="nucleotide sequence ID" value="NZ_CP041238.1"/>
</dbReference>
<evidence type="ECO:0000313" key="6">
    <source>
        <dbReference type="Proteomes" id="UP000510721"/>
    </source>
</evidence>
<dbReference type="SUPFAM" id="SSF75304">
    <property type="entry name" value="Amidase signature (AS) enzymes"/>
    <property type="match status" value="1"/>
</dbReference>
<evidence type="ECO:0000256" key="1">
    <source>
        <dbReference type="ARBA" id="ARBA00003871"/>
    </source>
</evidence>
<organism evidence="5 6">
    <name type="scientific">Sinorhizobium mexicanum</name>
    <dbReference type="NCBI Taxonomy" id="375549"/>
    <lineage>
        <taxon>Bacteria</taxon>
        <taxon>Pseudomonadati</taxon>
        <taxon>Pseudomonadota</taxon>
        <taxon>Alphaproteobacteria</taxon>
        <taxon>Hyphomicrobiales</taxon>
        <taxon>Rhizobiaceae</taxon>
        <taxon>Sinorhizobium/Ensifer group</taxon>
        <taxon>Sinorhizobium</taxon>
    </lineage>
</organism>
<comment type="similarity">
    <text evidence="2">Belongs to the amidase family.</text>
</comment>
<keyword evidence="6" id="KW-1185">Reference proteome</keyword>
<evidence type="ECO:0000256" key="2">
    <source>
        <dbReference type="ARBA" id="ARBA00009199"/>
    </source>
</evidence>
<evidence type="ECO:0000259" key="4">
    <source>
        <dbReference type="Pfam" id="PF01425"/>
    </source>
</evidence>
<accession>A0A859QPV9</accession>
<evidence type="ECO:0000256" key="3">
    <source>
        <dbReference type="ARBA" id="ARBA00021874"/>
    </source>
</evidence>
<dbReference type="AlphaFoldDB" id="A0A859QPV9"/>
<feature type="domain" description="Amidase" evidence="4">
    <location>
        <begin position="33"/>
        <end position="459"/>
    </location>
</feature>
<gene>
    <name evidence="5" type="ORF">FKV68_08480</name>
</gene>
<dbReference type="EMBL" id="CP041238">
    <property type="protein sequence ID" value="QLL61479.1"/>
    <property type="molecule type" value="Genomic_DNA"/>
</dbReference>
<proteinExistence type="inferred from homology"/>